<name>A0A0V1G258_TRIPS</name>
<dbReference type="Proteomes" id="UP000054995">
    <property type="component" value="Unassembled WGS sequence"/>
</dbReference>
<gene>
    <name evidence="1" type="ORF">T4D_15307</name>
</gene>
<organism evidence="1 2">
    <name type="scientific">Trichinella pseudospiralis</name>
    <name type="common">Parasitic roundworm</name>
    <dbReference type="NCBI Taxonomy" id="6337"/>
    <lineage>
        <taxon>Eukaryota</taxon>
        <taxon>Metazoa</taxon>
        <taxon>Ecdysozoa</taxon>
        <taxon>Nematoda</taxon>
        <taxon>Enoplea</taxon>
        <taxon>Dorylaimia</taxon>
        <taxon>Trichinellida</taxon>
        <taxon>Trichinellidae</taxon>
        <taxon>Trichinella</taxon>
    </lineage>
</organism>
<protein>
    <submittedName>
        <fullName evidence="1">Uncharacterized protein</fullName>
    </submittedName>
</protein>
<evidence type="ECO:0000313" key="1">
    <source>
        <dbReference type="EMBL" id="KRY92287.1"/>
    </source>
</evidence>
<dbReference type="AlphaFoldDB" id="A0A0V1G258"/>
<dbReference type="OrthoDB" id="10537936at2759"/>
<accession>A0A0V1G258</accession>
<evidence type="ECO:0000313" key="2">
    <source>
        <dbReference type="Proteomes" id="UP000054995"/>
    </source>
</evidence>
<dbReference type="EMBL" id="JYDT01000008">
    <property type="protein sequence ID" value="KRY92287.1"/>
    <property type="molecule type" value="Genomic_DNA"/>
</dbReference>
<proteinExistence type="predicted"/>
<sequence length="66" mass="7274">MHNNLILKPAALGLQTTFNNFPHHCSAGIILGCPHPRLFLLFLPSSFAENDMFTKPQGPKSTKKPS</sequence>
<reference evidence="1 2" key="1">
    <citation type="submission" date="2015-01" db="EMBL/GenBank/DDBJ databases">
        <title>Evolution of Trichinella species and genotypes.</title>
        <authorList>
            <person name="Korhonen P.K."/>
            <person name="Edoardo P."/>
            <person name="Giuseppe L.R."/>
            <person name="Gasser R.B."/>
        </authorList>
    </citation>
    <scope>NUCLEOTIDE SEQUENCE [LARGE SCALE GENOMIC DNA]</scope>
    <source>
        <strain evidence="1">ISS470</strain>
    </source>
</reference>
<keyword evidence="2" id="KW-1185">Reference proteome</keyword>
<comment type="caution">
    <text evidence="1">The sequence shown here is derived from an EMBL/GenBank/DDBJ whole genome shotgun (WGS) entry which is preliminary data.</text>
</comment>